<gene>
    <name evidence="7" type="ORF">METZ01_LOCUS16433</name>
</gene>
<dbReference type="PANTHER" id="PTHR22550:SF5">
    <property type="entry name" value="LEUCINE ZIPPER PROTEIN 4"/>
    <property type="match status" value="1"/>
</dbReference>
<dbReference type="Pfam" id="PF07584">
    <property type="entry name" value="BatA"/>
    <property type="match status" value="1"/>
</dbReference>
<accession>A0A381PBJ4</accession>
<proteinExistence type="predicted"/>
<feature type="non-terminal residue" evidence="7">
    <location>
        <position position="1"/>
    </location>
</feature>
<dbReference type="InterPro" id="IPR002035">
    <property type="entry name" value="VWF_A"/>
</dbReference>
<dbReference type="SUPFAM" id="SSF53300">
    <property type="entry name" value="vWA-like"/>
    <property type="match status" value="1"/>
</dbReference>
<sequence>VFRFLSTETLFGLLLVPVLGAFFWGTRQARKRALAQFGDLVLVQKLSATLNRRARAAKSVLMLLVVAFLVLALARPQFGTRVETVTSEGQDVMVALDVSRSMLAEDVNPNRLERARLEIMRIVQRLDGDRIGLVAFAGNAFVQSPLTVDYGAAALFLNSMNTDLIPLQGTNLGEALTVALDAFEEGTSDHRVLIVVTDGEDHEGEIDQALERARDEGVQIHTVGIGSLDGVPIPEFDASGERTGFIRDEEGAVVTTRLDESTLERVAEATGGRYFPALGAGADLDLLVEEVTGAEGRELETREVTQFDEQFQIFLGFALILLFVEGLIPERRRREEVWAGRFS</sequence>
<dbReference type="Gene3D" id="3.40.50.410">
    <property type="entry name" value="von Willebrand factor, type A domain"/>
    <property type="match status" value="1"/>
</dbReference>
<dbReference type="PANTHER" id="PTHR22550">
    <property type="entry name" value="SPORE GERMINATION PROTEIN"/>
    <property type="match status" value="1"/>
</dbReference>
<evidence type="ECO:0000256" key="1">
    <source>
        <dbReference type="ARBA" id="ARBA00022475"/>
    </source>
</evidence>
<dbReference type="SMART" id="SM00327">
    <property type="entry name" value="VWA"/>
    <property type="match status" value="1"/>
</dbReference>
<evidence type="ECO:0000259" key="6">
    <source>
        <dbReference type="PROSITE" id="PS50234"/>
    </source>
</evidence>
<dbReference type="InterPro" id="IPR050768">
    <property type="entry name" value="UPF0353/GerABKA_families"/>
</dbReference>
<keyword evidence="3 5" id="KW-1133">Transmembrane helix</keyword>
<protein>
    <recommendedName>
        <fullName evidence="6">VWFA domain-containing protein</fullName>
    </recommendedName>
</protein>
<evidence type="ECO:0000313" key="7">
    <source>
        <dbReference type="EMBL" id="SUZ63579.1"/>
    </source>
</evidence>
<keyword evidence="1" id="KW-1003">Cell membrane</keyword>
<evidence type="ECO:0000256" key="2">
    <source>
        <dbReference type="ARBA" id="ARBA00022692"/>
    </source>
</evidence>
<dbReference type="Pfam" id="PF13519">
    <property type="entry name" value="VWA_2"/>
    <property type="match status" value="1"/>
</dbReference>
<feature type="domain" description="VWFA" evidence="6">
    <location>
        <begin position="91"/>
        <end position="291"/>
    </location>
</feature>
<evidence type="ECO:0000256" key="3">
    <source>
        <dbReference type="ARBA" id="ARBA00022989"/>
    </source>
</evidence>
<organism evidence="7">
    <name type="scientific">marine metagenome</name>
    <dbReference type="NCBI Taxonomy" id="408172"/>
    <lineage>
        <taxon>unclassified sequences</taxon>
        <taxon>metagenomes</taxon>
        <taxon>ecological metagenomes</taxon>
    </lineage>
</organism>
<reference evidence="7" key="1">
    <citation type="submission" date="2018-05" db="EMBL/GenBank/DDBJ databases">
        <authorList>
            <person name="Lanie J.A."/>
            <person name="Ng W.-L."/>
            <person name="Kazmierczak K.M."/>
            <person name="Andrzejewski T.M."/>
            <person name="Davidsen T.M."/>
            <person name="Wayne K.J."/>
            <person name="Tettelin H."/>
            <person name="Glass J.I."/>
            <person name="Rusch D."/>
            <person name="Podicherti R."/>
            <person name="Tsui H.-C.T."/>
            <person name="Winkler M.E."/>
        </authorList>
    </citation>
    <scope>NUCLEOTIDE SEQUENCE</scope>
</reference>
<name>A0A381PBJ4_9ZZZZ</name>
<feature type="transmembrane region" description="Helical" evidence="5">
    <location>
        <begin position="60"/>
        <end position="78"/>
    </location>
</feature>
<feature type="transmembrane region" description="Helical" evidence="5">
    <location>
        <begin position="6"/>
        <end position="24"/>
    </location>
</feature>
<dbReference type="InterPro" id="IPR036465">
    <property type="entry name" value="vWFA_dom_sf"/>
</dbReference>
<evidence type="ECO:0000256" key="5">
    <source>
        <dbReference type="SAM" id="Phobius"/>
    </source>
</evidence>
<dbReference type="AlphaFoldDB" id="A0A381PBJ4"/>
<dbReference type="EMBL" id="UINC01000919">
    <property type="protein sequence ID" value="SUZ63579.1"/>
    <property type="molecule type" value="Genomic_DNA"/>
</dbReference>
<evidence type="ECO:0000256" key="4">
    <source>
        <dbReference type="ARBA" id="ARBA00023136"/>
    </source>
</evidence>
<keyword evidence="2 5" id="KW-0812">Transmembrane</keyword>
<dbReference type="InterPro" id="IPR024163">
    <property type="entry name" value="Aerotolerance_reg_N"/>
</dbReference>
<dbReference type="PROSITE" id="PS50234">
    <property type="entry name" value="VWFA"/>
    <property type="match status" value="1"/>
</dbReference>
<keyword evidence="4 5" id="KW-0472">Membrane</keyword>